<dbReference type="Pfam" id="PF00224">
    <property type="entry name" value="PK"/>
    <property type="match status" value="1"/>
</dbReference>
<dbReference type="PRINTS" id="PR01050">
    <property type="entry name" value="PYRUVTKNASE"/>
</dbReference>
<dbReference type="GO" id="GO:0000287">
    <property type="term" value="F:magnesium ion binding"/>
    <property type="evidence" value="ECO:0007669"/>
    <property type="project" value="InterPro"/>
</dbReference>
<evidence type="ECO:0000256" key="7">
    <source>
        <dbReference type="ARBA" id="ARBA00022777"/>
    </source>
</evidence>
<dbReference type="Gene3D" id="3.40.1380.20">
    <property type="entry name" value="Pyruvate kinase, C-terminal domain"/>
    <property type="match status" value="1"/>
</dbReference>
<evidence type="ECO:0000313" key="17">
    <source>
        <dbReference type="Proteomes" id="UP000823629"/>
    </source>
</evidence>
<sequence length="266" mass="28681">IISKVENTEAVEKLDEVIENSDGLMVARGDLGVEVPPEDVPVIQRTMINKCRKLGKPVITATQMLDSMKHNPNPTRAEVSDVANAVSESTDAVMLSAESASGEYPVESVAMQAKISAKMEKTLNYEALNREAYETSNKTLNDAIANAVANTACLLDAKLIICFSETGMTAKRLSKCRTCCPIIDVSKSRAACVDAAMGYGVYPKLLKHVPQFIEEMEVVAIHICKQLGIEPGSQVVITGGTPVGAGRTNFMKVITYKSNKEANLDL</sequence>
<evidence type="ECO:0000256" key="13">
    <source>
        <dbReference type="RuleBase" id="RU000504"/>
    </source>
</evidence>
<organism evidence="16 17">
    <name type="scientific">Candidatus Scatoplasma merdavium</name>
    <dbReference type="NCBI Taxonomy" id="2840932"/>
    <lineage>
        <taxon>Bacteria</taxon>
        <taxon>Bacillati</taxon>
        <taxon>Bacillota</taxon>
        <taxon>Bacilli</taxon>
        <taxon>Bacillales</taxon>
        <taxon>Candidatus Scatoplasma</taxon>
    </lineage>
</organism>
<keyword evidence="9 13" id="KW-0460">Magnesium</keyword>
<protein>
    <recommendedName>
        <fullName evidence="3 13">Pyruvate kinase</fullName>
        <ecNumber evidence="3 13">2.7.1.40</ecNumber>
    </recommendedName>
</protein>
<evidence type="ECO:0000256" key="10">
    <source>
        <dbReference type="ARBA" id="ARBA00022958"/>
    </source>
</evidence>
<reference evidence="16" key="2">
    <citation type="journal article" date="2021" name="PeerJ">
        <title>Extensive microbial diversity within the chicken gut microbiome revealed by metagenomics and culture.</title>
        <authorList>
            <person name="Gilroy R."/>
            <person name="Ravi A."/>
            <person name="Getino M."/>
            <person name="Pursley I."/>
            <person name="Horton D.L."/>
            <person name="Alikhan N.F."/>
            <person name="Baker D."/>
            <person name="Gharbi K."/>
            <person name="Hall N."/>
            <person name="Watson M."/>
            <person name="Adriaenssens E.M."/>
            <person name="Foster-Nyarko E."/>
            <person name="Jarju S."/>
            <person name="Secka A."/>
            <person name="Antonio M."/>
            <person name="Oren A."/>
            <person name="Chaudhuri R.R."/>
            <person name="La Ragione R."/>
            <person name="Hildebrand F."/>
            <person name="Pallen M.J."/>
        </authorList>
    </citation>
    <scope>NUCLEOTIDE SEQUENCE</scope>
    <source>
        <strain evidence="16">1748</strain>
    </source>
</reference>
<evidence type="ECO:0000256" key="9">
    <source>
        <dbReference type="ARBA" id="ARBA00022842"/>
    </source>
</evidence>
<comment type="caution">
    <text evidence="16">The sequence shown here is derived from an EMBL/GenBank/DDBJ whole genome shotgun (WGS) entry which is preliminary data.</text>
</comment>
<evidence type="ECO:0000259" key="15">
    <source>
        <dbReference type="Pfam" id="PF02887"/>
    </source>
</evidence>
<keyword evidence="8" id="KW-0067">ATP-binding</keyword>
<dbReference type="GO" id="GO:0016301">
    <property type="term" value="F:kinase activity"/>
    <property type="evidence" value="ECO:0007669"/>
    <property type="project" value="UniProtKB-KW"/>
</dbReference>
<dbReference type="PANTHER" id="PTHR11817">
    <property type="entry name" value="PYRUVATE KINASE"/>
    <property type="match status" value="1"/>
</dbReference>
<dbReference type="GO" id="GO:0004743">
    <property type="term" value="F:pyruvate kinase activity"/>
    <property type="evidence" value="ECO:0007669"/>
    <property type="project" value="UniProtKB-EC"/>
</dbReference>
<dbReference type="InterPro" id="IPR015795">
    <property type="entry name" value="Pyrv_Knase_C"/>
</dbReference>
<dbReference type="SUPFAM" id="SSF52935">
    <property type="entry name" value="PK C-terminal domain-like"/>
    <property type="match status" value="1"/>
</dbReference>
<feature type="non-terminal residue" evidence="16">
    <location>
        <position position="1"/>
    </location>
</feature>
<comment type="similarity">
    <text evidence="2 13">Belongs to the pyruvate kinase family.</text>
</comment>
<dbReference type="Gene3D" id="3.20.20.60">
    <property type="entry name" value="Phosphoenolpyruvate-binding domains"/>
    <property type="match status" value="1"/>
</dbReference>
<dbReference type="InterPro" id="IPR001697">
    <property type="entry name" value="Pyr_Knase"/>
</dbReference>
<keyword evidence="12 16" id="KW-0670">Pyruvate</keyword>
<dbReference type="SUPFAM" id="SSF51621">
    <property type="entry name" value="Phosphoenolpyruvate/pyruvate domain"/>
    <property type="match status" value="1"/>
</dbReference>
<evidence type="ECO:0000259" key="14">
    <source>
        <dbReference type="Pfam" id="PF00224"/>
    </source>
</evidence>
<comment type="catalytic activity">
    <reaction evidence="13">
        <text>pyruvate + ATP = phosphoenolpyruvate + ADP + H(+)</text>
        <dbReference type="Rhea" id="RHEA:18157"/>
        <dbReference type="ChEBI" id="CHEBI:15361"/>
        <dbReference type="ChEBI" id="CHEBI:15378"/>
        <dbReference type="ChEBI" id="CHEBI:30616"/>
        <dbReference type="ChEBI" id="CHEBI:58702"/>
        <dbReference type="ChEBI" id="CHEBI:456216"/>
        <dbReference type="EC" id="2.7.1.40"/>
    </reaction>
</comment>
<dbReference type="InterPro" id="IPR015813">
    <property type="entry name" value="Pyrv/PenolPyrv_kinase-like_dom"/>
</dbReference>
<keyword evidence="6" id="KW-0547">Nucleotide-binding</keyword>
<dbReference type="InterPro" id="IPR015793">
    <property type="entry name" value="Pyrv_Knase_brl"/>
</dbReference>
<keyword evidence="10" id="KW-0630">Potassium</keyword>
<feature type="domain" description="Pyruvate kinase C-terminal" evidence="15">
    <location>
        <begin position="142"/>
        <end position="254"/>
    </location>
</feature>
<evidence type="ECO:0000256" key="12">
    <source>
        <dbReference type="ARBA" id="ARBA00023317"/>
    </source>
</evidence>
<evidence type="ECO:0000256" key="5">
    <source>
        <dbReference type="ARBA" id="ARBA00022723"/>
    </source>
</evidence>
<dbReference type="EMBL" id="JADING010000071">
    <property type="protein sequence ID" value="MBO8414346.1"/>
    <property type="molecule type" value="Genomic_DNA"/>
</dbReference>
<keyword evidence="7 13" id="KW-0418">Kinase</keyword>
<dbReference type="Pfam" id="PF02887">
    <property type="entry name" value="PK_C"/>
    <property type="match status" value="1"/>
</dbReference>
<gene>
    <name evidence="16" type="ORF">IAC78_02580</name>
</gene>
<proteinExistence type="inferred from homology"/>
<evidence type="ECO:0000256" key="4">
    <source>
        <dbReference type="ARBA" id="ARBA00022679"/>
    </source>
</evidence>
<keyword evidence="5" id="KW-0479">Metal-binding</keyword>
<evidence type="ECO:0000256" key="3">
    <source>
        <dbReference type="ARBA" id="ARBA00012142"/>
    </source>
</evidence>
<evidence type="ECO:0000313" key="16">
    <source>
        <dbReference type="EMBL" id="MBO8414346.1"/>
    </source>
</evidence>
<name>A0A9D9DA74_9BACL</name>
<evidence type="ECO:0000256" key="8">
    <source>
        <dbReference type="ARBA" id="ARBA00022840"/>
    </source>
</evidence>
<dbReference type="Proteomes" id="UP000823629">
    <property type="component" value="Unassembled WGS sequence"/>
</dbReference>
<dbReference type="InterPro" id="IPR036918">
    <property type="entry name" value="Pyrv_Knase_C_sf"/>
</dbReference>
<keyword evidence="4 13" id="KW-0808">Transferase</keyword>
<accession>A0A9D9DA74</accession>
<keyword evidence="11 13" id="KW-0324">Glycolysis</keyword>
<comment type="pathway">
    <text evidence="1 13">Carbohydrate degradation; glycolysis; pyruvate from D-glyceraldehyde 3-phosphate: step 5/5.</text>
</comment>
<evidence type="ECO:0000256" key="11">
    <source>
        <dbReference type="ARBA" id="ARBA00023152"/>
    </source>
</evidence>
<evidence type="ECO:0000256" key="1">
    <source>
        <dbReference type="ARBA" id="ARBA00004997"/>
    </source>
</evidence>
<dbReference type="EC" id="2.7.1.40" evidence="3 13"/>
<evidence type="ECO:0000256" key="2">
    <source>
        <dbReference type="ARBA" id="ARBA00008663"/>
    </source>
</evidence>
<feature type="domain" description="Pyruvate kinase barrel" evidence="14">
    <location>
        <begin position="1"/>
        <end position="109"/>
    </location>
</feature>
<reference evidence="16" key="1">
    <citation type="submission" date="2020-10" db="EMBL/GenBank/DDBJ databases">
        <authorList>
            <person name="Gilroy R."/>
        </authorList>
    </citation>
    <scope>NUCLEOTIDE SEQUENCE</scope>
    <source>
        <strain evidence="16">1748</strain>
    </source>
</reference>
<dbReference type="AlphaFoldDB" id="A0A9D9DA74"/>
<dbReference type="GO" id="GO:0030955">
    <property type="term" value="F:potassium ion binding"/>
    <property type="evidence" value="ECO:0007669"/>
    <property type="project" value="InterPro"/>
</dbReference>
<dbReference type="GO" id="GO:0005524">
    <property type="term" value="F:ATP binding"/>
    <property type="evidence" value="ECO:0007669"/>
    <property type="project" value="UniProtKB-KW"/>
</dbReference>
<dbReference type="InterPro" id="IPR040442">
    <property type="entry name" value="Pyrv_kinase-like_dom_sf"/>
</dbReference>
<evidence type="ECO:0000256" key="6">
    <source>
        <dbReference type="ARBA" id="ARBA00022741"/>
    </source>
</evidence>